<sequence length="196" mass="22744">MIKIKDLILASSSRQRIDLLEQIGVLPEEVVFSEIDESYNDKELPKDYSIRIVKSKVEKVKFMHPNKFILGADTVVCCGRRILLKAKNQEQAIQYMKLLSGRRHRVYTAICLYTPENKFHVKSVMTVVKFKRLSEKEIDYYINLKQWYEKAGGYSIQGYASAFIVWIKGSYSSVVGLPLHETYCLLSSYFDFKCNS</sequence>
<dbReference type="InterPro" id="IPR003697">
    <property type="entry name" value="Maf-like"/>
</dbReference>
<protein>
    <recommendedName>
        <fullName evidence="2">Nucleoside triphosphate pyrophosphatase</fullName>
        <ecNumber evidence="2">3.6.1.9</ecNumber>
    </recommendedName>
    <alternativeName>
        <fullName evidence="2">Nucleotide pyrophosphatase</fullName>
        <shortName evidence="2">Nucleotide PPase</shortName>
    </alternativeName>
</protein>
<comment type="catalytic activity">
    <reaction evidence="2">
        <text>a 2'-deoxyribonucleoside 5'-triphosphate + H2O = a 2'-deoxyribonucleoside 5'-phosphate + diphosphate + H(+)</text>
        <dbReference type="Rhea" id="RHEA:44644"/>
        <dbReference type="ChEBI" id="CHEBI:15377"/>
        <dbReference type="ChEBI" id="CHEBI:15378"/>
        <dbReference type="ChEBI" id="CHEBI:33019"/>
        <dbReference type="ChEBI" id="CHEBI:61560"/>
        <dbReference type="ChEBI" id="CHEBI:65317"/>
        <dbReference type="EC" id="3.6.1.9"/>
    </reaction>
</comment>
<dbReference type="EC" id="3.6.1.9" evidence="2"/>
<dbReference type="Proteomes" id="UP001059822">
    <property type="component" value="Chromosome"/>
</dbReference>
<evidence type="ECO:0000313" key="3">
    <source>
        <dbReference type="EMBL" id="UTO55479.1"/>
    </source>
</evidence>
<comment type="similarity">
    <text evidence="2">Belongs to the Maf family.</text>
</comment>
<dbReference type="AlphaFoldDB" id="A0A9Q9BZD8"/>
<name>A0A9Q9BZD8_9RICK</name>
<reference evidence="3" key="1">
    <citation type="journal article" date="2022" name="Microorganisms">
        <title>Assembly and Comparison of Ca. Neoehrlichia mikurensis Genomes.</title>
        <authorList>
            <person name="Azagi T."/>
            <person name="Dirks R.P."/>
            <person name="Yebra-Pimentel E.S."/>
            <person name="Schaap P.J."/>
            <person name="Koehorst J.J."/>
            <person name="Esser H.J."/>
            <person name="Sprong H."/>
        </authorList>
    </citation>
    <scope>NUCLEOTIDE SEQUENCE</scope>
    <source>
        <strain evidence="4">18-2804</strain>
        <strain evidence="3">18-2837</strain>
    </source>
</reference>
<feature type="active site" description="Proton acceptor" evidence="2">
    <location>
        <position position="73"/>
    </location>
</feature>
<dbReference type="HAMAP" id="MF_00528">
    <property type="entry name" value="Maf"/>
    <property type="match status" value="1"/>
</dbReference>
<evidence type="ECO:0000313" key="5">
    <source>
        <dbReference type="Proteomes" id="UP001059822"/>
    </source>
</evidence>
<keyword evidence="6" id="KW-1185">Reference proteome</keyword>
<dbReference type="PANTHER" id="PTHR43213:SF5">
    <property type="entry name" value="BIFUNCTIONAL DTTP_UTP PYROPHOSPHATASE_METHYLTRANSFERASE PROTEIN-RELATED"/>
    <property type="match status" value="1"/>
</dbReference>
<evidence type="ECO:0000313" key="4">
    <source>
        <dbReference type="EMBL" id="UTO56399.1"/>
    </source>
</evidence>
<comment type="function">
    <text evidence="2">Nucleoside triphosphate pyrophosphatase. May have a dual role in cell division arrest and in preventing the incorporation of modified nucleotides into cellular nucleic acids.</text>
</comment>
<dbReference type="GO" id="GO:0047429">
    <property type="term" value="F:nucleoside triphosphate diphosphatase activity"/>
    <property type="evidence" value="ECO:0007669"/>
    <property type="project" value="UniProtKB-EC"/>
</dbReference>
<dbReference type="NCBIfam" id="TIGR00172">
    <property type="entry name" value="maf"/>
    <property type="match status" value="1"/>
</dbReference>
<evidence type="ECO:0000256" key="2">
    <source>
        <dbReference type="HAMAP-Rule" id="MF_00528"/>
    </source>
</evidence>
<dbReference type="PANTHER" id="PTHR43213">
    <property type="entry name" value="BIFUNCTIONAL DTTP/UTP PYROPHOSPHATASE/METHYLTRANSFERASE PROTEIN-RELATED"/>
    <property type="match status" value="1"/>
</dbReference>
<gene>
    <name evidence="4" type="ORF">LUA81_00005</name>
    <name evidence="3" type="ORF">LUA82_00005</name>
</gene>
<keyword evidence="2" id="KW-0963">Cytoplasm</keyword>
<dbReference type="CDD" id="cd00555">
    <property type="entry name" value="Maf"/>
    <property type="match status" value="1"/>
</dbReference>
<evidence type="ECO:0000313" key="6">
    <source>
        <dbReference type="Proteomes" id="UP001059985"/>
    </source>
</evidence>
<dbReference type="Pfam" id="PF02545">
    <property type="entry name" value="Maf"/>
    <property type="match status" value="1"/>
</dbReference>
<evidence type="ECO:0000256" key="1">
    <source>
        <dbReference type="ARBA" id="ARBA00022801"/>
    </source>
</evidence>
<dbReference type="GO" id="GO:0009117">
    <property type="term" value="P:nucleotide metabolic process"/>
    <property type="evidence" value="ECO:0007669"/>
    <property type="project" value="UniProtKB-KW"/>
</dbReference>
<dbReference type="EMBL" id="CP089285">
    <property type="protein sequence ID" value="UTO56399.1"/>
    <property type="molecule type" value="Genomic_DNA"/>
</dbReference>
<dbReference type="EMBL" id="CP089286">
    <property type="protein sequence ID" value="UTO55479.1"/>
    <property type="molecule type" value="Genomic_DNA"/>
</dbReference>
<keyword evidence="2" id="KW-0546">Nucleotide metabolism</keyword>
<comment type="subcellular location">
    <subcellularLocation>
        <location evidence="2">Cytoplasm</location>
    </subcellularLocation>
</comment>
<accession>A0A9Q9BZD8</accession>
<proteinExistence type="inferred from homology"/>
<comment type="caution">
    <text evidence="2">Lacks conserved residue(s) required for the propagation of feature annotation.</text>
</comment>
<dbReference type="PIRSF" id="PIRSF006305">
    <property type="entry name" value="Maf"/>
    <property type="match status" value="1"/>
</dbReference>
<organism evidence="3 5">
    <name type="scientific">Neoehrlichia mikurensis</name>
    <dbReference type="NCBI Taxonomy" id="89586"/>
    <lineage>
        <taxon>Bacteria</taxon>
        <taxon>Pseudomonadati</taxon>
        <taxon>Pseudomonadota</taxon>
        <taxon>Alphaproteobacteria</taxon>
        <taxon>Rickettsiales</taxon>
        <taxon>Anaplasmataceae</taxon>
        <taxon>Candidatus Neoehrlichia</taxon>
    </lineage>
</organism>
<comment type="catalytic activity">
    <reaction evidence="2">
        <text>a ribonucleoside 5'-triphosphate + H2O = a ribonucleoside 5'-phosphate + diphosphate + H(+)</text>
        <dbReference type="Rhea" id="RHEA:23996"/>
        <dbReference type="ChEBI" id="CHEBI:15377"/>
        <dbReference type="ChEBI" id="CHEBI:15378"/>
        <dbReference type="ChEBI" id="CHEBI:33019"/>
        <dbReference type="ChEBI" id="CHEBI:58043"/>
        <dbReference type="ChEBI" id="CHEBI:61557"/>
        <dbReference type="EC" id="3.6.1.9"/>
    </reaction>
</comment>
<keyword evidence="1 2" id="KW-0378">Hydrolase</keyword>
<dbReference type="Proteomes" id="UP001059985">
    <property type="component" value="Chromosome"/>
</dbReference>
<dbReference type="RefSeq" id="WP_218193987.1">
    <property type="nucleotide sequence ID" value="NZ_CP054597.1"/>
</dbReference>
<comment type="cofactor">
    <cofactor evidence="2">
        <name>a divalent metal cation</name>
        <dbReference type="ChEBI" id="CHEBI:60240"/>
    </cofactor>
</comment>
<dbReference type="GO" id="GO:0005737">
    <property type="term" value="C:cytoplasm"/>
    <property type="evidence" value="ECO:0007669"/>
    <property type="project" value="UniProtKB-SubCell"/>
</dbReference>
<dbReference type="NCBIfam" id="NF010946">
    <property type="entry name" value="PRK14366.1"/>
    <property type="match status" value="1"/>
</dbReference>